<feature type="transmembrane region" description="Helical" evidence="2">
    <location>
        <begin position="351"/>
        <end position="370"/>
    </location>
</feature>
<dbReference type="InterPro" id="IPR022227">
    <property type="entry name" value="DUF3754"/>
</dbReference>
<organism evidence="3 4">
    <name type="scientific">Mytilus galloprovincialis</name>
    <name type="common">Mediterranean mussel</name>
    <dbReference type="NCBI Taxonomy" id="29158"/>
    <lineage>
        <taxon>Eukaryota</taxon>
        <taxon>Metazoa</taxon>
        <taxon>Spiralia</taxon>
        <taxon>Lophotrochozoa</taxon>
        <taxon>Mollusca</taxon>
        <taxon>Bivalvia</taxon>
        <taxon>Autobranchia</taxon>
        <taxon>Pteriomorphia</taxon>
        <taxon>Mytilida</taxon>
        <taxon>Mytiloidea</taxon>
        <taxon>Mytilidae</taxon>
        <taxon>Mytilinae</taxon>
        <taxon>Mytilus</taxon>
    </lineage>
</organism>
<evidence type="ECO:0000256" key="1">
    <source>
        <dbReference type="ARBA" id="ARBA00022553"/>
    </source>
</evidence>
<proteinExistence type="predicted"/>
<evidence type="ECO:0000313" key="4">
    <source>
        <dbReference type="Proteomes" id="UP000596742"/>
    </source>
</evidence>
<comment type="caution">
    <text evidence="3">The sequence shown here is derived from an EMBL/GenBank/DDBJ whole genome shotgun (WGS) entry which is preliminary data.</text>
</comment>
<keyword evidence="2" id="KW-0472">Membrane</keyword>
<evidence type="ECO:0000313" key="3">
    <source>
        <dbReference type="EMBL" id="VDI52058.1"/>
    </source>
</evidence>
<keyword evidence="2" id="KW-0812">Transmembrane</keyword>
<protein>
    <recommendedName>
        <fullName evidence="5">Transmembrane protein 143</fullName>
    </recommendedName>
</protein>
<dbReference type="AlphaFoldDB" id="A0A8B6FQ82"/>
<name>A0A8B6FQ82_MYTGA</name>
<dbReference type="PANTHER" id="PTHR16095:SF11">
    <property type="entry name" value="TRANSMEMBRANE PROTEIN 143"/>
    <property type="match status" value="1"/>
</dbReference>
<dbReference type="Proteomes" id="UP000596742">
    <property type="component" value="Unassembled WGS sequence"/>
</dbReference>
<dbReference type="EMBL" id="UYJE01007129">
    <property type="protein sequence ID" value="VDI52058.1"/>
    <property type="molecule type" value="Genomic_DNA"/>
</dbReference>
<gene>
    <name evidence="3" type="ORF">MGAL_10B009482</name>
</gene>
<sequence>MNLQLRENARSSNAFVRQTVQSGSMAVLLLSRKAGLAKQVAKGVKCLLNHEYTICSSKAPRHYHLKTCQHIQWRTISTTRCIGNDKLAETSDPKNEVVTAPVLEVEEEEDLYKERYIPLTRQSLIRLLVEEKAFLSESEKKIYTDFAVGLDSAIVNKYHGILHEIKALFDPINPDKDTVKTRKYTRREKLDNEFWLLQRLEDLVEKANFHELSENTLIRSMNEHDVSEGVRVKVDRNNFDILRIWALGKEKPEMSIPWYRKLQFWKTPVKKTDGPAFYKRVVVALRLKKDQKLMLKVYKEVPVNGLEMLLPDGRIVIKSRDKQIIAGSAFLAMSSVLAKCVTILAHLNIDWFLVVFITAGMIGGRTYTVYNNRKNKYLARLNRQLYFKNVANNRGSLALLVDRAEDESFKEALMAYTFLLTNRSVLAMKKDVQFVPTELGNITDLHLERKCEEWIEKKTGAKIEFDSSEAIKHLQDFGILSKLNGKLNVLPLDSAMRNLPQQPSPKVERMEEDLLEGYDRDYFLETEEKYTEEENKDKKYGWF</sequence>
<dbReference type="Pfam" id="PF12576">
    <property type="entry name" value="DUF3754"/>
    <property type="match status" value="1"/>
</dbReference>
<reference evidence="3" key="1">
    <citation type="submission" date="2018-11" db="EMBL/GenBank/DDBJ databases">
        <authorList>
            <person name="Alioto T."/>
            <person name="Alioto T."/>
        </authorList>
    </citation>
    <scope>NUCLEOTIDE SEQUENCE</scope>
</reference>
<accession>A0A8B6FQ82</accession>
<keyword evidence="1" id="KW-0597">Phosphoprotein</keyword>
<dbReference type="PANTHER" id="PTHR16095">
    <property type="entry name" value="TRANSMEMBRANE PROTEIN 143 FAMILY MEMBER"/>
    <property type="match status" value="1"/>
</dbReference>
<dbReference type="OrthoDB" id="2020015at2759"/>
<evidence type="ECO:0000256" key="2">
    <source>
        <dbReference type="SAM" id="Phobius"/>
    </source>
</evidence>
<keyword evidence="4" id="KW-1185">Reference proteome</keyword>
<feature type="transmembrane region" description="Helical" evidence="2">
    <location>
        <begin position="324"/>
        <end position="345"/>
    </location>
</feature>
<evidence type="ECO:0008006" key="5">
    <source>
        <dbReference type="Google" id="ProtNLM"/>
    </source>
</evidence>
<keyword evidence="2" id="KW-1133">Transmembrane helix</keyword>